<feature type="compositionally biased region" description="Basic and acidic residues" evidence="1">
    <location>
        <begin position="415"/>
        <end position="448"/>
    </location>
</feature>
<dbReference type="AlphaFoldDB" id="A0A0N0VGD2"/>
<evidence type="ECO:0000313" key="4">
    <source>
        <dbReference type="Proteomes" id="UP000037923"/>
    </source>
</evidence>
<feature type="region of interest" description="Disordered" evidence="1">
    <location>
        <begin position="314"/>
        <end position="339"/>
    </location>
</feature>
<accession>A0A0N0VGD2</accession>
<evidence type="ECO:0000313" key="3">
    <source>
        <dbReference type="EMBL" id="KPA83234.1"/>
    </source>
</evidence>
<feature type="compositionally biased region" description="Pro residues" evidence="1">
    <location>
        <begin position="375"/>
        <end position="399"/>
    </location>
</feature>
<evidence type="ECO:0000259" key="2">
    <source>
        <dbReference type="Pfam" id="PF18281"/>
    </source>
</evidence>
<protein>
    <recommendedName>
        <fullName evidence="2">BILBO1 N-terminal domain-containing protein</fullName>
    </recommendedName>
</protein>
<dbReference type="Gene3D" id="3.10.20.650">
    <property type="match status" value="1"/>
</dbReference>
<sequence>MEFPVYVAADCHGEKINVAVRYNPRTETLVHLFANAETAFALFTMQYAHEEPLQPFAFAYAYSDVQCQWNLLEGRDQLSPCCQVYVFRCGGQESVDAIPEPINLVLRRPESVSRRGSSPRVGLASSVSPPRLFSDRWVLPREEQGGHNGKVEDVEASPAAAVAATAPFPINANEGQRRSGGRQVHEVKYAPSTYASGVRHSFLSAPARTAAAEAASFGAVQSHRFRLQLVSPPIDSAIRISKGEPAFHIAVRNSTHPPSLAYNEENPGSYSSAADPAVLTTAASSTRGETAGIPPAWYNPASAVVLSTPVVSSSSTRHRYLSPGPTTPSSVGQYRSSTHYGRDHHYAPWPSHSPVANSTSAHSWRSPFPQVVLSAPPPPPPPTPPTSPQKRLGPPPLHPPSYSNHNRYRRGSSILREERDRVEERMHMSMEDLRASLQAEDRGYERSRSSSQNYRK</sequence>
<feature type="compositionally biased region" description="Polar residues" evidence="1">
    <location>
        <begin position="327"/>
        <end position="339"/>
    </location>
</feature>
<dbReference type="VEuPathDB" id="TriTrypDB:LpyrH10_04_4640"/>
<dbReference type="RefSeq" id="XP_015661673.1">
    <property type="nucleotide sequence ID" value="XM_015800071.1"/>
</dbReference>
<feature type="domain" description="BILBO1 N-terminal" evidence="2">
    <location>
        <begin position="14"/>
        <end position="102"/>
    </location>
</feature>
<dbReference type="Proteomes" id="UP000037923">
    <property type="component" value="Unassembled WGS sequence"/>
</dbReference>
<dbReference type="OrthoDB" id="240624at2759"/>
<name>A0A0N0VGD2_LEPPY</name>
<proteinExistence type="predicted"/>
<dbReference type="Pfam" id="PF18281">
    <property type="entry name" value="BILBO1_N"/>
    <property type="match status" value="1"/>
</dbReference>
<evidence type="ECO:0000256" key="1">
    <source>
        <dbReference type="SAM" id="MobiDB-lite"/>
    </source>
</evidence>
<dbReference type="InterPro" id="IPR040747">
    <property type="entry name" value="BILBO1_N"/>
</dbReference>
<keyword evidence="4" id="KW-1185">Reference proteome</keyword>
<feature type="region of interest" description="Disordered" evidence="1">
    <location>
        <begin position="368"/>
        <end position="456"/>
    </location>
</feature>
<reference evidence="3 4" key="1">
    <citation type="submission" date="2015-07" db="EMBL/GenBank/DDBJ databases">
        <title>High-quality genome of monoxenous trypanosomatid Leptomonas pyrrhocoris.</title>
        <authorList>
            <person name="Flegontov P."/>
            <person name="Butenko A."/>
            <person name="Firsov S."/>
            <person name="Vlcek C."/>
            <person name="Logacheva M.D."/>
            <person name="Field M."/>
            <person name="Filatov D."/>
            <person name="Flegontova O."/>
            <person name="Gerasimov E."/>
            <person name="Jackson A.P."/>
            <person name="Kelly S."/>
            <person name="Opperdoes F."/>
            <person name="O'Reilly A."/>
            <person name="Votypka J."/>
            <person name="Yurchenko V."/>
            <person name="Lukes J."/>
        </authorList>
    </citation>
    <scope>NUCLEOTIDE SEQUENCE [LARGE SCALE GENOMIC DNA]</scope>
    <source>
        <strain evidence="3">H10</strain>
    </source>
</reference>
<organism evidence="3 4">
    <name type="scientific">Leptomonas pyrrhocoris</name>
    <name type="common">Firebug parasite</name>
    <dbReference type="NCBI Taxonomy" id="157538"/>
    <lineage>
        <taxon>Eukaryota</taxon>
        <taxon>Discoba</taxon>
        <taxon>Euglenozoa</taxon>
        <taxon>Kinetoplastea</taxon>
        <taxon>Metakinetoplastina</taxon>
        <taxon>Trypanosomatida</taxon>
        <taxon>Trypanosomatidae</taxon>
        <taxon>Leishmaniinae</taxon>
        <taxon>Leptomonas</taxon>
    </lineage>
</organism>
<dbReference type="GeneID" id="26903205"/>
<comment type="caution">
    <text evidence="3">The sequence shown here is derived from an EMBL/GenBank/DDBJ whole genome shotgun (WGS) entry which is preliminary data.</text>
</comment>
<gene>
    <name evidence="3" type="ORF">ABB37_02914</name>
</gene>
<dbReference type="EMBL" id="LGTL01000004">
    <property type="protein sequence ID" value="KPA83234.1"/>
    <property type="molecule type" value="Genomic_DNA"/>
</dbReference>
<dbReference type="OMA" id="WDVLEDC"/>